<evidence type="ECO:0000256" key="2">
    <source>
        <dbReference type="ARBA" id="ARBA00004496"/>
    </source>
</evidence>
<evidence type="ECO:0000256" key="5">
    <source>
        <dbReference type="ARBA" id="ARBA00022517"/>
    </source>
</evidence>
<dbReference type="RefSeq" id="XP_043061404.1">
    <property type="nucleotide sequence ID" value="XM_043206696.1"/>
</dbReference>
<keyword evidence="5" id="KW-0690">Ribosome biogenesis</keyword>
<dbReference type="Pfam" id="PF09135">
    <property type="entry name" value="Alb1"/>
    <property type="match status" value="1"/>
</dbReference>
<keyword evidence="3" id="KW-0813">Transport</keyword>
<dbReference type="GeneID" id="66124996"/>
<keyword evidence="4" id="KW-0963">Cytoplasm</keyword>
<evidence type="ECO:0008006" key="10">
    <source>
        <dbReference type="Google" id="ProtNLM"/>
    </source>
</evidence>
<evidence type="ECO:0000256" key="3">
    <source>
        <dbReference type="ARBA" id="ARBA00022448"/>
    </source>
</evidence>
<accession>A0AAN6I7E8</accession>
<feature type="compositionally biased region" description="Basic and acidic residues" evidence="7">
    <location>
        <begin position="13"/>
        <end position="37"/>
    </location>
</feature>
<evidence type="ECO:0000256" key="6">
    <source>
        <dbReference type="ARBA" id="ARBA00023242"/>
    </source>
</evidence>
<organism evidence="8 9">
    <name type="scientific">Pichia angusta</name>
    <name type="common">Yeast</name>
    <name type="synonym">Hansenula polymorpha</name>
    <dbReference type="NCBI Taxonomy" id="870730"/>
    <lineage>
        <taxon>Eukaryota</taxon>
        <taxon>Fungi</taxon>
        <taxon>Dikarya</taxon>
        <taxon>Ascomycota</taxon>
        <taxon>Saccharomycotina</taxon>
        <taxon>Pichiomycetes</taxon>
        <taxon>Pichiales</taxon>
        <taxon>Pichiaceae</taxon>
        <taxon>Ogataea</taxon>
    </lineage>
</organism>
<evidence type="ECO:0000256" key="4">
    <source>
        <dbReference type="ARBA" id="ARBA00022490"/>
    </source>
</evidence>
<feature type="region of interest" description="Disordered" evidence="7">
    <location>
        <begin position="126"/>
        <end position="175"/>
    </location>
</feature>
<evidence type="ECO:0000256" key="1">
    <source>
        <dbReference type="ARBA" id="ARBA00004123"/>
    </source>
</evidence>
<dbReference type="InterPro" id="IPR022784">
    <property type="entry name" value="Ribosome_bgen_Alb1"/>
</dbReference>
<evidence type="ECO:0000313" key="9">
    <source>
        <dbReference type="Proteomes" id="UP001196530"/>
    </source>
</evidence>
<feature type="compositionally biased region" description="Basic and acidic residues" evidence="7">
    <location>
        <begin position="126"/>
        <end position="143"/>
    </location>
</feature>
<keyword evidence="6" id="KW-0539">Nucleus</keyword>
<dbReference type="GO" id="GO:0030687">
    <property type="term" value="C:preribosome, large subunit precursor"/>
    <property type="evidence" value="ECO:0007669"/>
    <property type="project" value="TreeGrafter"/>
</dbReference>
<dbReference type="AlphaFoldDB" id="A0AAN6I7E8"/>
<dbReference type="GO" id="GO:0000055">
    <property type="term" value="P:ribosomal large subunit export from nucleus"/>
    <property type="evidence" value="ECO:0007669"/>
    <property type="project" value="TreeGrafter"/>
</dbReference>
<protein>
    <recommendedName>
        <fullName evidence="10">Alb1-domain-containing protein</fullName>
    </recommendedName>
</protein>
<comment type="caution">
    <text evidence="8">The sequence shown here is derived from an EMBL/GenBank/DDBJ whole genome shotgun (WGS) entry which is preliminary data.</text>
</comment>
<reference evidence="8" key="1">
    <citation type="journal article" date="2021" name="G3 (Bethesda)">
        <title>Genomic diversity, chromosomal rearrangements, and interspecies hybridization in the ogataea polymorpha species complex.</title>
        <authorList>
            <person name="Hanson S.J."/>
            <person name="Cinneide E.O."/>
            <person name="Salzberg L.I."/>
            <person name="Wolfe K.H."/>
            <person name="McGowan J."/>
            <person name="Fitzpatrick D.A."/>
            <person name="Matlin K."/>
        </authorList>
    </citation>
    <scope>NUCLEOTIDE SEQUENCE</scope>
    <source>
        <strain evidence="8">61-244</strain>
    </source>
</reference>
<dbReference type="EMBL" id="JAHLUX010000002">
    <property type="protein sequence ID" value="KAG7820861.1"/>
    <property type="molecule type" value="Genomic_DNA"/>
</dbReference>
<name>A0AAN6I7E8_PICAN</name>
<dbReference type="InterPro" id="IPR053278">
    <property type="entry name" value="Pre-60S_factor_ECM1"/>
</dbReference>
<feature type="compositionally biased region" description="Basic residues" evidence="7">
    <location>
        <begin position="1"/>
        <end position="12"/>
    </location>
</feature>
<sequence length="175" mass="19871">MAKKISKHSRAARRGEISETTGETRDLEKVPRLEKTDTIGPMIRASASRNEDLLRQKMEKRASKSSKSKSAISKAVKTRRKKALVIDGRLGSKIEASINRAKEIQSMRKANWDTINKQAKEAVKSRLLYNDDKGQTQEHKDAMEDVSDWEDMDEEEESNDPVPSNRFALLEEVEA</sequence>
<dbReference type="PANTHER" id="PTHR28280">
    <property type="entry name" value="SHUTTLING PRE-60S FACTOR ECM1"/>
    <property type="match status" value="1"/>
</dbReference>
<feature type="region of interest" description="Disordered" evidence="7">
    <location>
        <begin position="1"/>
        <end position="78"/>
    </location>
</feature>
<comment type="subcellular location">
    <subcellularLocation>
        <location evidence="2">Cytoplasm</location>
    </subcellularLocation>
    <subcellularLocation>
        <location evidence="1">Nucleus</location>
    </subcellularLocation>
</comment>
<dbReference type="Proteomes" id="UP001196530">
    <property type="component" value="Unassembled WGS sequence"/>
</dbReference>
<proteinExistence type="predicted"/>
<feature type="compositionally biased region" description="Basic and acidic residues" evidence="7">
    <location>
        <begin position="49"/>
        <end position="62"/>
    </location>
</feature>
<dbReference type="PANTHER" id="PTHR28280:SF1">
    <property type="entry name" value="SHUTTLING PRE-60S FACTOR ECM1"/>
    <property type="match status" value="1"/>
</dbReference>
<evidence type="ECO:0000256" key="7">
    <source>
        <dbReference type="SAM" id="MobiDB-lite"/>
    </source>
</evidence>
<gene>
    <name evidence="8" type="ORF">KL928_000945</name>
</gene>
<evidence type="ECO:0000313" key="8">
    <source>
        <dbReference type="EMBL" id="KAG7820861.1"/>
    </source>
</evidence>
<dbReference type="GO" id="GO:0005737">
    <property type="term" value="C:cytoplasm"/>
    <property type="evidence" value="ECO:0007669"/>
    <property type="project" value="UniProtKB-SubCell"/>
</dbReference>
<dbReference type="GO" id="GO:0005730">
    <property type="term" value="C:nucleolus"/>
    <property type="evidence" value="ECO:0007669"/>
    <property type="project" value="TreeGrafter"/>
</dbReference>
<feature type="compositionally biased region" description="Acidic residues" evidence="7">
    <location>
        <begin position="144"/>
        <end position="159"/>
    </location>
</feature>